<keyword evidence="3" id="KW-1185">Reference proteome</keyword>
<evidence type="ECO:0000259" key="1">
    <source>
        <dbReference type="PROSITE" id="PS50853"/>
    </source>
</evidence>
<comment type="caution">
    <text evidence="2">The sequence shown here is derived from an EMBL/GenBank/DDBJ whole genome shotgun (WGS) entry which is preliminary data.</text>
</comment>
<dbReference type="InterPro" id="IPR003961">
    <property type="entry name" value="FN3_dom"/>
</dbReference>
<dbReference type="SUPFAM" id="SSF49265">
    <property type="entry name" value="Fibronectin type III"/>
    <property type="match status" value="1"/>
</dbReference>
<dbReference type="RefSeq" id="WP_281756577.1">
    <property type="nucleotide sequence ID" value="NZ_BRVP01000045.1"/>
</dbReference>
<dbReference type="Pfam" id="PF00041">
    <property type="entry name" value="fn3"/>
    <property type="match status" value="1"/>
</dbReference>
<dbReference type="AlphaFoldDB" id="A0A9W6B978"/>
<reference evidence="2" key="1">
    <citation type="submission" date="2022-07" db="EMBL/GenBank/DDBJ databases">
        <title>Taxonomy of Novel Oxalotrophic and Methylotrophic Bacteria.</title>
        <authorList>
            <person name="Sahin N."/>
            <person name="Tani A."/>
        </authorList>
    </citation>
    <scope>NUCLEOTIDE SEQUENCE</scope>
    <source>
        <strain evidence="2">AM327</strain>
    </source>
</reference>
<name>A0A9W6B978_9FLAO</name>
<dbReference type="Pfam" id="PF23759">
    <property type="entry name" value="GBD_T9SS_assoc"/>
    <property type="match status" value="1"/>
</dbReference>
<dbReference type="PROSITE" id="PS50853">
    <property type="entry name" value="FN3"/>
    <property type="match status" value="2"/>
</dbReference>
<gene>
    <name evidence="2" type="ORF">NBRC110019_32330</name>
</gene>
<evidence type="ECO:0000313" key="2">
    <source>
        <dbReference type="EMBL" id="GLB54192.1"/>
    </source>
</evidence>
<dbReference type="Gene3D" id="2.60.40.10">
    <property type="entry name" value="Immunoglobulins"/>
    <property type="match status" value="2"/>
</dbReference>
<sequence length="1167" mass="124389">MRKLLLLICFLVVHYINGQTYEVLSVTSGYNEDVIANGSGNAILSTTNILDDDSYALMAEDFDPGTGTTPTNGLVTGGVISSPNITGLSFQLGDYSANNSLRLSSTVTNGTFVFSNQVNATNLHLLVTSGSGSSDITVDVQFTDGTSQTATSNTIPDWFNSTALPVEVTGVGRVNVNTDDISNITNNPRLYRLSIPINIANQTKLIGSVMVTRNSGGIANIFAASAELLDSCPEPYNITSSGVTNTDAILTWNEPAVIPSSYDYYYSTTSTAPTATTTPSGNTTVPTTTLTGLNATTAYYFWVRSVCSSTDQSVWAGPYIFNTAMCSVADQCSYTFNLIDDYGDGWNGNTMDIIQNGVIIETLILNSGSAASVTVMLCNTSPFTIHWNSGGWTSEVGMTVYNDYSSQLEFTLPINSSSLAGTDIYTGNVYCAPITCPQPTALTADTVTDSSAVISWTAGGTETEWQVIVVPAGNPITGVTGVTVGPNPTYTATGLDALTEYDYYVLAVCDPTDLSFNAGPESFTTSVENDECDGAIDVPVNSDDTCTQVTAITFSGATPSTTSDSCSTNNSGDLWYQFTATSTVHEIEMVNPISDSGSLEGDFDDVILTLYEGTCGSFTELECTTVNNILATDLIVGQVYYIKITDNTTASYNSQFDLCINVPSLPVNQDSFNCAIRTINSDFELPVVSGIYPPQVSENLVQGWRTTATDGKIEIWPVPNFENVPGYSGNQFIELNATNSSLDQGVYQDYETPASTTFTYSFAHRARRSGGVDECKLLSGPPGGPYVEVGIFSADDTAWVENTGTFTSPDGQPITRFIFQAYSTVTGDFSIGNFLDAVSFSADNSITIANPLTIDCDDAFAQVTAAGGGSWSAVDTTDGTVIADPSANNTTISGFVAPGSYFYEWNGAYCSDVLEIIYEVYIVEFAYGTYEVCYNDANLVPTLADNFSVGGTFSGDTGLVIDDTTGEINVAGSTPGTYTVTYTLPTTVSTNCDTQYSVTVVIDPAVEVAFDGGCQGLGNYVITAEPTNITDLSGVTFEWSDATGNFLGSGQSVQAEEAGDYTVTVTSADGCISEATTTVESIFCDIPQGISPQGDDYNQYFDLTGLNVSKIEIFNRLGTNVYTYSNYVNEWYGQSDNGELLPVGTYFYVLYFSDGNATKTGWVYVNY</sequence>
<evidence type="ECO:0000313" key="3">
    <source>
        <dbReference type="Proteomes" id="UP001143545"/>
    </source>
</evidence>
<dbReference type="Pfam" id="PF13585">
    <property type="entry name" value="CHU_C"/>
    <property type="match status" value="1"/>
</dbReference>
<accession>A0A9W6B978</accession>
<feature type="domain" description="Fibronectin type-III" evidence="1">
    <location>
        <begin position="438"/>
        <end position="528"/>
    </location>
</feature>
<organism evidence="2 3">
    <name type="scientific">Neptunitalea chrysea</name>
    <dbReference type="NCBI Taxonomy" id="1647581"/>
    <lineage>
        <taxon>Bacteria</taxon>
        <taxon>Pseudomonadati</taxon>
        <taxon>Bacteroidota</taxon>
        <taxon>Flavobacteriia</taxon>
        <taxon>Flavobacteriales</taxon>
        <taxon>Flavobacteriaceae</taxon>
        <taxon>Neptunitalea</taxon>
    </lineage>
</organism>
<dbReference type="EMBL" id="BRVP01000045">
    <property type="protein sequence ID" value="GLB54192.1"/>
    <property type="molecule type" value="Genomic_DNA"/>
</dbReference>
<protein>
    <recommendedName>
        <fullName evidence="1">Fibronectin type-III domain-containing protein</fullName>
    </recommendedName>
</protein>
<dbReference type="Proteomes" id="UP001143545">
    <property type="component" value="Unassembled WGS sequence"/>
</dbReference>
<dbReference type="InterPro" id="IPR056600">
    <property type="entry name" value="GBD_T9SS_assoc"/>
</dbReference>
<feature type="domain" description="Fibronectin type-III" evidence="1">
    <location>
        <begin position="234"/>
        <end position="326"/>
    </location>
</feature>
<dbReference type="InterPro" id="IPR013783">
    <property type="entry name" value="Ig-like_fold"/>
</dbReference>
<dbReference type="CDD" id="cd00063">
    <property type="entry name" value="FN3"/>
    <property type="match status" value="1"/>
</dbReference>
<proteinExistence type="predicted"/>
<dbReference type="InterPro" id="IPR036116">
    <property type="entry name" value="FN3_sf"/>
</dbReference>
<dbReference type="SMART" id="SM00060">
    <property type="entry name" value="FN3"/>
    <property type="match status" value="2"/>
</dbReference>